<keyword evidence="5" id="KW-1185">Reference proteome</keyword>
<sequence length="483" mass="49099">MTIAARADVGCGFHLRVTGGAAAVDNPFPVGQLDSGQCRAGSAMAPSLFTWFGDAFVDQQGRGCWWTPPTSVLQCDPLQAQPSHGFVIGCNGTVSYNDQPTFWSCQTGDDDQVNIYTQPSGANCSEIALVVDSCIPTCIDGVPQSLPPAPPPPPSSSSPDTSLSPSSTSSSSSSSSDSSLSSSSSSSLSSSPPPEATSPPGPSPTSSPTVETPAETTTANTDTTTTAATTTTTNTSSSSTGPSVPPSVTPFLSSDTTTATSSTNTASTTSNDTASSSSSSSSSFTPPVPLPSPPPTPSSCPMDVVGDGWEFPHLMVPVDRANPSTAYGPSSFGQLSPNASTLYSFDIPATDGARTCSLFFAFPSTADVKPSEYTFTFTPPDNGGGGGGGGGEADFAFLADPAAPFVTWDTMPPVAADLGAVELRPGNRYVISSFPCPAGRRISFAMREPPDGIGSGGGGGADTCLYYFQDIVPVPFGLYISKC</sequence>
<dbReference type="Pfam" id="PF22799">
    <property type="entry name" value="PIR1-like_C"/>
    <property type="match status" value="1"/>
</dbReference>
<evidence type="ECO:0000313" key="4">
    <source>
        <dbReference type="EMBL" id="KAK7753008.1"/>
    </source>
</evidence>
<evidence type="ECO:0000259" key="3">
    <source>
        <dbReference type="Pfam" id="PF22799"/>
    </source>
</evidence>
<comment type="caution">
    <text evidence="4">The sequence shown here is derived from an EMBL/GenBank/DDBJ whole genome shotgun (WGS) entry which is preliminary data.</text>
</comment>
<dbReference type="Proteomes" id="UP001320420">
    <property type="component" value="Unassembled WGS sequence"/>
</dbReference>
<accession>A0AAN9V3V6</accession>
<name>A0AAN9V3V6_9PEZI</name>
<feature type="compositionally biased region" description="Pro residues" evidence="1">
    <location>
        <begin position="191"/>
        <end position="205"/>
    </location>
</feature>
<gene>
    <name evidence="4" type="ORF">SLS62_004957</name>
</gene>
<reference evidence="4 5" key="1">
    <citation type="submission" date="2024-02" db="EMBL/GenBank/DDBJ databases">
        <title>De novo assembly and annotation of 12 fungi associated with fruit tree decline syndrome in Ontario, Canada.</title>
        <authorList>
            <person name="Sulman M."/>
            <person name="Ellouze W."/>
            <person name="Ilyukhin E."/>
        </authorList>
    </citation>
    <scope>NUCLEOTIDE SEQUENCE [LARGE SCALE GENOMIC DNA]</scope>
    <source>
        <strain evidence="4 5">M11/M66-122</strain>
    </source>
</reference>
<feature type="domain" description="Ubiquitin 3 binding protein But2 C-terminal" evidence="2">
    <location>
        <begin position="310"/>
        <end position="449"/>
    </location>
</feature>
<feature type="region of interest" description="Disordered" evidence="1">
    <location>
        <begin position="145"/>
        <end position="304"/>
    </location>
</feature>
<feature type="compositionally biased region" description="Pro residues" evidence="1">
    <location>
        <begin position="145"/>
        <end position="156"/>
    </location>
</feature>
<dbReference type="InterPro" id="IPR054508">
    <property type="entry name" value="PIR1-like_C"/>
</dbReference>
<dbReference type="Pfam" id="PF09792">
    <property type="entry name" value="But2"/>
    <property type="match status" value="1"/>
</dbReference>
<feature type="compositionally biased region" description="Low complexity" evidence="1">
    <location>
        <begin position="249"/>
        <end position="285"/>
    </location>
</feature>
<dbReference type="AlphaFoldDB" id="A0AAN9V3V6"/>
<feature type="compositionally biased region" description="Low complexity" evidence="1">
    <location>
        <begin position="157"/>
        <end position="190"/>
    </location>
</feature>
<evidence type="ECO:0000259" key="2">
    <source>
        <dbReference type="Pfam" id="PF09792"/>
    </source>
</evidence>
<feature type="compositionally biased region" description="Low complexity" evidence="1">
    <location>
        <begin position="206"/>
        <end position="242"/>
    </location>
</feature>
<feature type="compositionally biased region" description="Pro residues" evidence="1">
    <location>
        <begin position="286"/>
        <end position="298"/>
    </location>
</feature>
<dbReference type="PANTHER" id="PTHR39613:SF1">
    <property type="entry name" value="ANCHORED CELL WALL PROTEIN, PUTATIVE (AFU_ORTHOLOGUE AFUA_4G08960)-RELATED"/>
    <property type="match status" value="1"/>
</dbReference>
<proteinExistence type="predicted"/>
<organism evidence="4 5">
    <name type="scientific">Diatrype stigma</name>
    <dbReference type="NCBI Taxonomy" id="117547"/>
    <lineage>
        <taxon>Eukaryota</taxon>
        <taxon>Fungi</taxon>
        <taxon>Dikarya</taxon>
        <taxon>Ascomycota</taxon>
        <taxon>Pezizomycotina</taxon>
        <taxon>Sordariomycetes</taxon>
        <taxon>Xylariomycetidae</taxon>
        <taxon>Xylariales</taxon>
        <taxon>Diatrypaceae</taxon>
        <taxon>Diatrype</taxon>
    </lineage>
</organism>
<evidence type="ECO:0000256" key="1">
    <source>
        <dbReference type="SAM" id="MobiDB-lite"/>
    </source>
</evidence>
<dbReference type="PANTHER" id="PTHR39613">
    <property type="entry name" value="ANCHORED CELL WALL PROTEIN, PUTATIVE (AFU_ORTHOLOGUE AFUA_4G08960)-RELATED"/>
    <property type="match status" value="1"/>
</dbReference>
<evidence type="ECO:0000313" key="5">
    <source>
        <dbReference type="Proteomes" id="UP001320420"/>
    </source>
</evidence>
<protein>
    <recommendedName>
        <fullName evidence="6">Ubiquitin 3 binding protein But2 C-terminal domain-containing protein</fullName>
    </recommendedName>
</protein>
<feature type="domain" description="Cell wall mannoprotein PIR1-like C-terminal" evidence="3">
    <location>
        <begin position="57"/>
        <end position="127"/>
    </location>
</feature>
<dbReference type="EMBL" id="JAKJXP020000032">
    <property type="protein sequence ID" value="KAK7753008.1"/>
    <property type="molecule type" value="Genomic_DNA"/>
</dbReference>
<dbReference type="InterPro" id="IPR018620">
    <property type="entry name" value="Ubiquitin3-bd_protein_But2_C"/>
</dbReference>
<evidence type="ECO:0008006" key="6">
    <source>
        <dbReference type="Google" id="ProtNLM"/>
    </source>
</evidence>